<organism evidence="1">
    <name type="scientific">Trieres chinensis</name>
    <name type="common">Marine centric diatom</name>
    <name type="synonym">Odontella sinensis</name>
    <dbReference type="NCBI Taxonomy" id="1514140"/>
    <lineage>
        <taxon>Eukaryota</taxon>
        <taxon>Sar</taxon>
        <taxon>Stramenopiles</taxon>
        <taxon>Ochrophyta</taxon>
        <taxon>Bacillariophyta</taxon>
        <taxon>Mediophyceae</taxon>
        <taxon>Biddulphiophycidae</taxon>
        <taxon>Eupodiscales</taxon>
        <taxon>Parodontellaceae</taxon>
        <taxon>Trieres</taxon>
    </lineage>
</organism>
<dbReference type="InterPro" id="IPR053159">
    <property type="entry name" value="Hybrid_Histidine_Kinase"/>
</dbReference>
<dbReference type="EMBL" id="HBGO01037249">
    <property type="protein sequence ID" value="CAD9361249.1"/>
    <property type="molecule type" value="Transcribed_RNA"/>
</dbReference>
<reference evidence="1" key="1">
    <citation type="submission" date="2021-01" db="EMBL/GenBank/DDBJ databases">
        <authorList>
            <person name="Corre E."/>
            <person name="Pelletier E."/>
            <person name="Niang G."/>
            <person name="Scheremetjew M."/>
            <person name="Finn R."/>
            <person name="Kale V."/>
            <person name="Holt S."/>
            <person name="Cochrane G."/>
            <person name="Meng A."/>
            <person name="Brown T."/>
            <person name="Cohen L."/>
        </authorList>
    </citation>
    <scope>NUCLEOTIDE SEQUENCE</scope>
    <source>
        <strain evidence="1">Grunow 1884</strain>
    </source>
</reference>
<dbReference type="AlphaFoldDB" id="A0A7S2EWD8"/>
<protein>
    <submittedName>
        <fullName evidence="1">Uncharacterized protein</fullName>
    </submittedName>
</protein>
<dbReference type="PANTHER" id="PTHR43642:SF1">
    <property type="entry name" value="HYBRID SIGNAL TRANSDUCTION HISTIDINE KINASE G"/>
    <property type="match status" value="1"/>
</dbReference>
<name>A0A7S2EWD8_TRICV</name>
<gene>
    <name evidence="1" type="ORF">OSIN01602_LOCUS21570</name>
</gene>
<dbReference type="PANTHER" id="PTHR43642">
    <property type="entry name" value="HYBRID SIGNAL TRANSDUCTION HISTIDINE KINASE G"/>
    <property type="match status" value="1"/>
</dbReference>
<evidence type="ECO:0000313" key="1">
    <source>
        <dbReference type="EMBL" id="CAD9361249.1"/>
    </source>
</evidence>
<proteinExistence type="predicted"/>
<sequence length="109" mass="12159">MPDKVAAAYDNAILTANKAGHIQDEALAYERGGVFFKRIGDELTASRYLARAQQLYAVWGAEAKADLLRTQYASLVTNARRRRSFQSFKKRRSSKNMIVHVSPGEGCHA</sequence>
<accession>A0A7S2EWD8</accession>